<evidence type="ECO:0000256" key="6">
    <source>
        <dbReference type="ARBA" id="ARBA00022777"/>
    </source>
</evidence>
<dbReference type="PANTHER" id="PTHR24421:SF10">
    <property type="entry name" value="NITRATE_NITRITE SENSOR PROTEIN NARQ"/>
    <property type="match status" value="1"/>
</dbReference>
<dbReference type="InterPro" id="IPR050482">
    <property type="entry name" value="Sensor_HK_TwoCompSys"/>
</dbReference>
<dbReference type="Pfam" id="PF02518">
    <property type="entry name" value="HATPase_c"/>
    <property type="match status" value="1"/>
</dbReference>
<proteinExistence type="predicted"/>
<comment type="catalytic activity">
    <reaction evidence="1">
        <text>ATP + protein L-histidine = ADP + protein N-phospho-L-histidine.</text>
        <dbReference type="EC" id="2.7.13.3"/>
    </reaction>
</comment>
<keyword evidence="9" id="KW-0812">Transmembrane</keyword>
<evidence type="ECO:0000256" key="5">
    <source>
        <dbReference type="ARBA" id="ARBA00022741"/>
    </source>
</evidence>
<gene>
    <name evidence="11" type="ORF">GCM10022263_09600</name>
</gene>
<evidence type="ECO:0000256" key="4">
    <source>
        <dbReference type="ARBA" id="ARBA00022679"/>
    </source>
</evidence>
<feature type="domain" description="Histidine kinase/HSP90-like ATPase" evidence="10">
    <location>
        <begin position="550"/>
        <end position="641"/>
    </location>
</feature>
<feature type="transmembrane region" description="Helical" evidence="9">
    <location>
        <begin position="175"/>
        <end position="195"/>
    </location>
</feature>
<dbReference type="RefSeq" id="WP_218232767.1">
    <property type="nucleotide sequence ID" value="NZ_BAABBB010000004.1"/>
</dbReference>
<feature type="transmembrane region" description="Helical" evidence="9">
    <location>
        <begin position="207"/>
        <end position="227"/>
    </location>
</feature>
<keyword evidence="9" id="KW-0472">Membrane</keyword>
<feature type="transmembrane region" description="Helical" evidence="9">
    <location>
        <begin position="61"/>
        <end position="83"/>
    </location>
</feature>
<keyword evidence="6" id="KW-0418">Kinase</keyword>
<evidence type="ECO:0000256" key="9">
    <source>
        <dbReference type="SAM" id="Phobius"/>
    </source>
</evidence>
<keyword evidence="12" id="KW-1185">Reference proteome</keyword>
<keyword evidence="3" id="KW-0597">Phosphoprotein</keyword>
<name>A0ABP6UX27_9ACTN</name>
<evidence type="ECO:0000256" key="8">
    <source>
        <dbReference type="ARBA" id="ARBA00023012"/>
    </source>
</evidence>
<evidence type="ECO:0000256" key="1">
    <source>
        <dbReference type="ARBA" id="ARBA00000085"/>
    </source>
</evidence>
<dbReference type="Pfam" id="PF07730">
    <property type="entry name" value="HisKA_3"/>
    <property type="match status" value="1"/>
</dbReference>
<dbReference type="CDD" id="cd16917">
    <property type="entry name" value="HATPase_UhpB-NarQ-NarX-like"/>
    <property type="match status" value="1"/>
</dbReference>
<evidence type="ECO:0000313" key="11">
    <source>
        <dbReference type="EMBL" id="GAA3523356.1"/>
    </source>
</evidence>
<dbReference type="InterPro" id="IPR003594">
    <property type="entry name" value="HATPase_dom"/>
</dbReference>
<dbReference type="Pfam" id="PF16927">
    <property type="entry name" value="HisKA_7TM"/>
    <property type="match status" value="1"/>
</dbReference>
<feature type="transmembrane region" description="Helical" evidence="9">
    <location>
        <begin position="95"/>
        <end position="118"/>
    </location>
</feature>
<dbReference type="InterPro" id="IPR031621">
    <property type="entry name" value="HisKA_7TM"/>
</dbReference>
<evidence type="ECO:0000256" key="2">
    <source>
        <dbReference type="ARBA" id="ARBA00012438"/>
    </source>
</evidence>
<comment type="caution">
    <text evidence="11">The sequence shown here is derived from an EMBL/GenBank/DDBJ whole genome shotgun (WGS) entry which is preliminary data.</text>
</comment>
<feature type="transmembrane region" description="Helical" evidence="9">
    <location>
        <begin position="130"/>
        <end position="148"/>
    </location>
</feature>
<feature type="transmembrane region" description="Helical" evidence="9">
    <location>
        <begin position="34"/>
        <end position="54"/>
    </location>
</feature>
<keyword evidence="9" id="KW-1133">Transmembrane helix</keyword>
<keyword evidence="8" id="KW-0902">Two-component regulatory system</keyword>
<evidence type="ECO:0000313" key="12">
    <source>
        <dbReference type="Proteomes" id="UP001500301"/>
    </source>
</evidence>
<dbReference type="EMBL" id="BAABBB010000004">
    <property type="protein sequence ID" value="GAA3523356.1"/>
    <property type="molecule type" value="Genomic_DNA"/>
</dbReference>
<keyword evidence="7" id="KW-0067">ATP-binding</keyword>
<sequence length="643" mass="67109">MTRPSALLVPVTVLALLVAGVALAWYAEAPEPGYLGLDVAVGLSCAAVGGLVLSRLPRQPIGWLFGVCALGLAAQAAAGGYAVAAHARGWPLEALAFWTTNWVFVVGLVPALLLLLLLPDGRLPSRAWRPVMVGEVVLGVALTVVLMLRDEAWAWGVVVENPVGRLSTDDVAGPAFATVMVTAVVAGSAALVSRLRGDRGEAERRQMYPLLGAGLAVAVAVVVDAALPVGSVLGLWLVALALTTLPVAVAFSVFRHRLFEIEVVVRRTLVHVVASAVLLGVYLAVVAVVDVPILGAAVVAVGFAPVRDQVQRSLARLLFGDRSDPATALSLLGRRLEDASETPLRGAANVVATTLRLPAATVLDGAGRTVSAHGSVPTDGLTVPLVAAGRAEGELRVARRSPDERLSAADEAVLAELARPLALALATARLDAEVRRSRALLVSAREEERRRLRRELHDGLGPGLAAIGMELDLAIALAGEREDVGVRATARARELAGTLIGDVRRIVHELRPAALDELGLVGALEDLALTPGAGPRVRVEATTLPELPAAVEVAAYRIAQEALANAVRHAGADAVTIAVDVQGAWLRVQVRDHGRGMPDPVVEGVGSASMRERAAEVGGRFWRGAAPGAGTIVRAELPWKEDR</sequence>
<evidence type="ECO:0000256" key="3">
    <source>
        <dbReference type="ARBA" id="ARBA00022553"/>
    </source>
</evidence>
<protein>
    <recommendedName>
        <fullName evidence="2">histidine kinase</fullName>
        <ecNumber evidence="2">2.7.13.3</ecNumber>
    </recommendedName>
</protein>
<reference evidence="12" key="1">
    <citation type="journal article" date="2019" name="Int. J. Syst. Evol. Microbiol.">
        <title>The Global Catalogue of Microorganisms (GCM) 10K type strain sequencing project: providing services to taxonomists for standard genome sequencing and annotation.</title>
        <authorList>
            <consortium name="The Broad Institute Genomics Platform"/>
            <consortium name="The Broad Institute Genome Sequencing Center for Infectious Disease"/>
            <person name="Wu L."/>
            <person name="Ma J."/>
        </authorList>
    </citation>
    <scope>NUCLEOTIDE SEQUENCE [LARGE SCALE GENOMIC DNA]</scope>
    <source>
        <strain evidence="12">JCM 17460</strain>
    </source>
</reference>
<dbReference type="InterPro" id="IPR011712">
    <property type="entry name" value="Sig_transdc_His_kin_sub3_dim/P"/>
</dbReference>
<dbReference type="Proteomes" id="UP001500301">
    <property type="component" value="Unassembled WGS sequence"/>
</dbReference>
<dbReference type="EC" id="2.7.13.3" evidence="2"/>
<feature type="transmembrane region" description="Helical" evidence="9">
    <location>
        <begin position="275"/>
        <end position="304"/>
    </location>
</feature>
<evidence type="ECO:0000256" key="7">
    <source>
        <dbReference type="ARBA" id="ARBA00022840"/>
    </source>
</evidence>
<accession>A0ABP6UX27</accession>
<keyword evidence="5" id="KW-0547">Nucleotide-binding</keyword>
<dbReference type="SMART" id="SM00387">
    <property type="entry name" value="HATPase_c"/>
    <property type="match status" value="1"/>
</dbReference>
<dbReference type="PANTHER" id="PTHR24421">
    <property type="entry name" value="NITRATE/NITRITE SENSOR PROTEIN NARX-RELATED"/>
    <property type="match status" value="1"/>
</dbReference>
<evidence type="ECO:0000259" key="10">
    <source>
        <dbReference type="SMART" id="SM00387"/>
    </source>
</evidence>
<feature type="transmembrane region" description="Helical" evidence="9">
    <location>
        <begin position="233"/>
        <end position="254"/>
    </location>
</feature>
<organism evidence="11 12">
    <name type="scientific">Nocardioides daeguensis</name>
    <dbReference type="NCBI Taxonomy" id="908359"/>
    <lineage>
        <taxon>Bacteria</taxon>
        <taxon>Bacillati</taxon>
        <taxon>Actinomycetota</taxon>
        <taxon>Actinomycetes</taxon>
        <taxon>Propionibacteriales</taxon>
        <taxon>Nocardioidaceae</taxon>
        <taxon>Nocardioides</taxon>
    </lineage>
</organism>
<keyword evidence="4" id="KW-0808">Transferase</keyword>